<reference evidence="1" key="1">
    <citation type="submission" date="2021-05" db="EMBL/GenBank/DDBJ databases">
        <authorList>
            <person name="Scholz U."/>
            <person name="Mascher M."/>
            <person name="Fiebig A."/>
        </authorList>
    </citation>
    <scope>NUCLEOTIDE SEQUENCE [LARGE SCALE GENOMIC DNA]</scope>
</reference>
<dbReference type="EnsemblPlants" id="AVESA.00010b.r2.7CG0711620.1">
    <property type="protein sequence ID" value="AVESA.00010b.r2.7CG0711620.1.CDS"/>
    <property type="gene ID" value="AVESA.00010b.r2.7CG0711620"/>
</dbReference>
<reference evidence="1" key="2">
    <citation type="submission" date="2025-09" db="UniProtKB">
        <authorList>
            <consortium name="EnsemblPlants"/>
        </authorList>
    </citation>
    <scope>IDENTIFICATION</scope>
</reference>
<sequence>MAFQLKQLTVPCLLSILLLLSSISSFAKTEPCTCSDSEQDPRSNHTVTTDGAGLKIHLINRDSGVLHTGIHSLSNAVANSTGVLSTFDRWIQLWQRRPDGRRGVDEASFSFNIVYNPLRTTPTASYSGLAFLILPRDALGLPGEVLGYLEAENGSLARQLVSGDVGTVDLLDATSRNASLSGASVSVKIGTVQAANLPNGSRIMGVDVTVNLVAADDSNRYGVWSVWIDYDRVGRSLSVYADVAGNPKPDNAIAEVAHLSMSSVVTSPHIYFGVLSTVDQVLRSAVRWNATIEDLPRYDVDNGGGFLSRKVTILSLVLGSVATTAMVAAGVAFYFNSKYRRWHKDLDELARSMERLPGVPTKVEFSEIKKATGNFHETMKLGGGGFGTVYRCTLPAAASKTEQPMDIAVKRFIRDVRNRRYDDFLAEVSIINRLRHKNIVPLIGSSYNKGEPLLLFEFMTNGSLDNHLFPKYGNGSSSIGQRHTGFALRRWATRYEIVRDIATGLHYVHHEYEPMVLHRDIKASNVMLDSSFCARLGDFGLSCTIAIDRNSATGLAGTWGYIAPEYAMCGKATRQTDIYALGVLILEVVTGQRALANKVVDDDDIHITDRVWRFHREGRLLECVDAVLITASSLGNEEQLDAGGEAERLLLLGLSCSSPNALDRPTMTDVVRVIAKSAPPPEVPLEKPRFVWPPAEEGCPVAFDDDSTGTSMMSYLDKSTTSMGKPVVQARAARRHTSFQVEHSVYSTASSALINVS</sequence>
<evidence type="ECO:0000313" key="2">
    <source>
        <dbReference type="Proteomes" id="UP001732700"/>
    </source>
</evidence>
<proteinExistence type="predicted"/>
<protein>
    <submittedName>
        <fullName evidence="1">Uncharacterized protein</fullName>
    </submittedName>
</protein>
<accession>A0ACD6AB81</accession>
<name>A0ACD6AB81_AVESA</name>
<keyword evidence="2" id="KW-1185">Reference proteome</keyword>
<dbReference type="Proteomes" id="UP001732700">
    <property type="component" value="Chromosome 7C"/>
</dbReference>
<organism evidence="1 2">
    <name type="scientific">Avena sativa</name>
    <name type="common">Oat</name>
    <dbReference type="NCBI Taxonomy" id="4498"/>
    <lineage>
        <taxon>Eukaryota</taxon>
        <taxon>Viridiplantae</taxon>
        <taxon>Streptophyta</taxon>
        <taxon>Embryophyta</taxon>
        <taxon>Tracheophyta</taxon>
        <taxon>Spermatophyta</taxon>
        <taxon>Magnoliopsida</taxon>
        <taxon>Liliopsida</taxon>
        <taxon>Poales</taxon>
        <taxon>Poaceae</taxon>
        <taxon>BOP clade</taxon>
        <taxon>Pooideae</taxon>
        <taxon>Poodae</taxon>
        <taxon>Poeae</taxon>
        <taxon>Poeae Chloroplast Group 1 (Aveneae type)</taxon>
        <taxon>Aveninae</taxon>
        <taxon>Avena</taxon>
    </lineage>
</organism>
<evidence type="ECO:0000313" key="1">
    <source>
        <dbReference type="EnsemblPlants" id="AVESA.00010b.r2.7CG0711620.1.CDS"/>
    </source>
</evidence>